<protein>
    <submittedName>
        <fullName evidence="3">Aryl-alcohol dehydrogenase-like predicted oxidoreductase</fullName>
    </submittedName>
</protein>
<reference evidence="3 4" key="1">
    <citation type="submission" date="2023-07" db="EMBL/GenBank/DDBJ databases">
        <title>Genomic Encyclopedia of Type Strains, Phase IV (KMG-IV): sequencing the most valuable type-strain genomes for metagenomic binning, comparative biology and taxonomic classification.</title>
        <authorList>
            <person name="Goeker M."/>
        </authorList>
    </citation>
    <scope>NUCLEOTIDE SEQUENCE [LARGE SCALE GENOMIC DNA]</scope>
    <source>
        <strain evidence="3 4">B6-8</strain>
    </source>
</reference>
<dbReference type="Pfam" id="PF00248">
    <property type="entry name" value="Aldo_ket_red"/>
    <property type="match status" value="1"/>
</dbReference>
<evidence type="ECO:0000313" key="3">
    <source>
        <dbReference type="EMBL" id="MDQ0436890.1"/>
    </source>
</evidence>
<keyword evidence="1" id="KW-0560">Oxidoreductase</keyword>
<gene>
    <name evidence="3" type="ORF">QO014_001275</name>
</gene>
<dbReference type="PANTHER" id="PTHR43364:SF4">
    <property type="entry name" value="NAD(P)-LINKED OXIDOREDUCTASE SUPERFAMILY PROTEIN"/>
    <property type="match status" value="1"/>
</dbReference>
<evidence type="ECO:0000259" key="2">
    <source>
        <dbReference type="Pfam" id="PF00248"/>
    </source>
</evidence>
<dbReference type="InterPro" id="IPR023210">
    <property type="entry name" value="NADP_OxRdtase_dom"/>
</dbReference>
<name>A0ABU0H3M8_9HYPH</name>
<comment type="caution">
    <text evidence="3">The sequence shown here is derived from an EMBL/GenBank/DDBJ whole genome shotgun (WGS) entry which is preliminary data.</text>
</comment>
<dbReference type="Proteomes" id="UP001241603">
    <property type="component" value="Unassembled WGS sequence"/>
</dbReference>
<dbReference type="PANTHER" id="PTHR43364">
    <property type="entry name" value="NADH-SPECIFIC METHYLGLYOXAL REDUCTASE-RELATED"/>
    <property type="match status" value="1"/>
</dbReference>
<dbReference type="RefSeq" id="WP_266347832.1">
    <property type="nucleotide sequence ID" value="NZ_JAPKNG010000002.1"/>
</dbReference>
<dbReference type="InterPro" id="IPR036812">
    <property type="entry name" value="NAD(P)_OxRdtase_dom_sf"/>
</dbReference>
<dbReference type="CDD" id="cd19094">
    <property type="entry name" value="AKR_Tas-like"/>
    <property type="match status" value="1"/>
</dbReference>
<evidence type="ECO:0000313" key="4">
    <source>
        <dbReference type="Proteomes" id="UP001241603"/>
    </source>
</evidence>
<keyword evidence="4" id="KW-1185">Reference proteome</keyword>
<dbReference type="SUPFAM" id="SSF51430">
    <property type="entry name" value="NAD(P)-linked oxidoreductase"/>
    <property type="match status" value="1"/>
</dbReference>
<accession>A0ABU0H3M8</accession>
<evidence type="ECO:0000256" key="1">
    <source>
        <dbReference type="ARBA" id="ARBA00023002"/>
    </source>
</evidence>
<sequence>MEYRSLGRTDIKVSAICLGTMTYGQQNTEAEGHEQLDYALDQGINFLDTAELYSIPPRAETQGSTERIIGTWLKARGNRDKVIIASKVVGRTAQEWFRGGRPSKLVRDDIRHAIEGNLKRLQTDYIDVYQLHWPDRTVTQWGSNPTVYRLPAPAADEVPIEETLAALDELVKEGKIRHVGLSNESAWGTMRFLSAAEAGEGPRVVSIQNAYNLLNRTYEVNLAEVTMREQVGLLAYSPLAQGYLSGKYQKGARPEGARTTLFKRGDRYETPGAEEAIEAYLTIAREAGIDPSQLALAFVTSRPFVTSNIIGATTMTQLKADIASQELVITPELEAKIDAVHQWRGNPCP</sequence>
<dbReference type="InterPro" id="IPR050523">
    <property type="entry name" value="AKR_Detox_Biosynth"/>
</dbReference>
<dbReference type="EMBL" id="JAUSVO010000002">
    <property type="protein sequence ID" value="MDQ0436890.1"/>
    <property type="molecule type" value="Genomic_DNA"/>
</dbReference>
<proteinExistence type="predicted"/>
<dbReference type="Gene3D" id="3.20.20.100">
    <property type="entry name" value="NADP-dependent oxidoreductase domain"/>
    <property type="match status" value="1"/>
</dbReference>
<feature type="domain" description="NADP-dependent oxidoreductase" evidence="2">
    <location>
        <begin position="15"/>
        <end position="340"/>
    </location>
</feature>
<organism evidence="3 4">
    <name type="scientific">Kaistia dalseonensis</name>
    <dbReference type="NCBI Taxonomy" id="410840"/>
    <lineage>
        <taxon>Bacteria</taxon>
        <taxon>Pseudomonadati</taxon>
        <taxon>Pseudomonadota</taxon>
        <taxon>Alphaproteobacteria</taxon>
        <taxon>Hyphomicrobiales</taxon>
        <taxon>Kaistiaceae</taxon>
        <taxon>Kaistia</taxon>
    </lineage>
</organism>